<dbReference type="EMBL" id="LOHZ01000019">
    <property type="protein sequence ID" value="KYO68002.1"/>
    <property type="molecule type" value="Genomic_DNA"/>
</dbReference>
<reference evidence="14 15" key="1">
    <citation type="submission" date="2015-12" db="EMBL/GenBank/DDBJ databases">
        <title>Draft genome of Thermovenabulum gondwanense isolated from a red thermophilic microbial mat colonisisng an outflow channel of a bore well.</title>
        <authorList>
            <person name="Patel B.K."/>
        </authorList>
    </citation>
    <scope>NUCLEOTIDE SEQUENCE [LARGE SCALE GENOMIC DNA]</scope>
    <source>
        <strain evidence="14 15">R270</strain>
    </source>
</reference>
<dbReference type="PATRIC" id="fig|520767.4.peg.316"/>
<dbReference type="InterPro" id="IPR013483">
    <property type="entry name" value="MoaA"/>
</dbReference>
<dbReference type="SFLD" id="SFLDG01386">
    <property type="entry name" value="main_SPASM_domain-containing"/>
    <property type="match status" value="1"/>
</dbReference>
<feature type="binding site" evidence="12">
    <location>
        <position position="67"/>
    </location>
    <ligand>
        <name>S-adenosyl-L-methionine</name>
        <dbReference type="ChEBI" id="CHEBI:59789"/>
    </ligand>
</feature>
<dbReference type="Pfam" id="PF06463">
    <property type="entry name" value="Mob_synth_C"/>
    <property type="match status" value="1"/>
</dbReference>
<dbReference type="GO" id="GO:1904047">
    <property type="term" value="F:S-adenosyl-L-methionine binding"/>
    <property type="evidence" value="ECO:0007669"/>
    <property type="project" value="UniProtKB-UniRule"/>
</dbReference>
<keyword evidence="15" id="KW-1185">Reference proteome</keyword>
<comment type="catalytic activity">
    <reaction evidence="11 12">
        <text>GTP + AH2 + S-adenosyl-L-methionine = (8S)-3',8-cyclo-7,8-dihydroguanosine 5'-triphosphate + 5'-deoxyadenosine + L-methionine + A + H(+)</text>
        <dbReference type="Rhea" id="RHEA:49576"/>
        <dbReference type="ChEBI" id="CHEBI:13193"/>
        <dbReference type="ChEBI" id="CHEBI:15378"/>
        <dbReference type="ChEBI" id="CHEBI:17319"/>
        <dbReference type="ChEBI" id="CHEBI:17499"/>
        <dbReference type="ChEBI" id="CHEBI:37565"/>
        <dbReference type="ChEBI" id="CHEBI:57844"/>
        <dbReference type="ChEBI" id="CHEBI:59789"/>
        <dbReference type="ChEBI" id="CHEBI:131766"/>
        <dbReference type="EC" id="4.1.99.22"/>
    </reaction>
</comment>
<dbReference type="NCBIfam" id="TIGR02666">
    <property type="entry name" value="moaA"/>
    <property type="match status" value="1"/>
</dbReference>
<keyword evidence="8 12" id="KW-0342">GTP-binding</keyword>
<feature type="binding site" evidence="12">
    <location>
        <position position="94"/>
    </location>
    <ligand>
        <name>GTP</name>
        <dbReference type="ChEBI" id="CHEBI:37565"/>
    </ligand>
</feature>
<protein>
    <recommendedName>
        <fullName evidence="1 12">GTP 3',8-cyclase</fullName>
        <ecNumber evidence="1 12">4.1.99.22</ecNumber>
    </recommendedName>
    <alternativeName>
        <fullName evidence="12">Molybdenum cofactor biosynthesis protein A</fullName>
    </alternativeName>
</protein>
<feature type="binding site" evidence="12">
    <location>
        <position position="20"/>
    </location>
    <ligand>
        <name>[4Fe-4S] cluster</name>
        <dbReference type="ChEBI" id="CHEBI:49883"/>
        <label>1</label>
        <note>4Fe-4S-S-AdoMet</note>
    </ligand>
</feature>
<comment type="cofactor">
    <cofactor evidence="12">
        <name>[4Fe-4S] cluster</name>
        <dbReference type="ChEBI" id="CHEBI:49883"/>
    </cofactor>
    <text evidence="12">Binds 2 [4Fe-4S] clusters. Binds 1 [4Fe-4S] cluster coordinated with 3 cysteines and an exchangeable S-adenosyl-L-methionine and 1 [4Fe-4S] cluster coordinated with 3 cysteines and the GTP-derived substrate.</text>
</comment>
<keyword evidence="10 12" id="KW-0456">Lyase</keyword>
<dbReference type="SFLD" id="SFLDG01383">
    <property type="entry name" value="cyclic_pyranopterin_phosphate"/>
    <property type="match status" value="1"/>
</dbReference>
<evidence type="ECO:0000256" key="11">
    <source>
        <dbReference type="ARBA" id="ARBA00048697"/>
    </source>
</evidence>
<feature type="binding site" evidence="12">
    <location>
        <position position="27"/>
    </location>
    <ligand>
        <name>[4Fe-4S] cluster</name>
        <dbReference type="ChEBI" id="CHEBI:49883"/>
        <label>1</label>
        <note>4Fe-4S-S-AdoMet</note>
    </ligand>
</feature>
<dbReference type="PANTHER" id="PTHR22960">
    <property type="entry name" value="MOLYBDOPTERIN COFACTOR SYNTHESIS PROTEIN A"/>
    <property type="match status" value="1"/>
</dbReference>
<dbReference type="InterPro" id="IPR013785">
    <property type="entry name" value="Aldolase_TIM"/>
</dbReference>
<dbReference type="GO" id="GO:0061798">
    <property type="term" value="F:GTP 3',8'-cyclase activity"/>
    <property type="evidence" value="ECO:0007669"/>
    <property type="project" value="UniProtKB-UniRule"/>
</dbReference>
<dbReference type="InterPro" id="IPR058240">
    <property type="entry name" value="rSAM_sf"/>
</dbReference>
<evidence type="ECO:0000256" key="12">
    <source>
        <dbReference type="HAMAP-Rule" id="MF_01225"/>
    </source>
</evidence>
<comment type="similarity">
    <text evidence="12">Belongs to the radical SAM superfamily. MoaA family.</text>
</comment>
<dbReference type="InterPro" id="IPR040064">
    <property type="entry name" value="MoaA-like"/>
</dbReference>
<evidence type="ECO:0000313" key="14">
    <source>
        <dbReference type="EMBL" id="KYO68002.1"/>
    </source>
</evidence>
<dbReference type="RefSeq" id="WP_068747491.1">
    <property type="nucleotide sequence ID" value="NZ_LOHZ01000019.1"/>
</dbReference>
<dbReference type="STRING" id="520767.ATZ99_03120"/>
<organism evidence="14 15">
    <name type="scientific">Thermovenabulum gondwanense</name>
    <dbReference type="NCBI Taxonomy" id="520767"/>
    <lineage>
        <taxon>Bacteria</taxon>
        <taxon>Bacillati</taxon>
        <taxon>Bacillota</taxon>
        <taxon>Clostridia</taxon>
        <taxon>Thermosediminibacterales</taxon>
        <taxon>Thermosediminibacteraceae</taxon>
        <taxon>Thermovenabulum</taxon>
    </lineage>
</organism>
<comment type="caution">
    <text evidence="14">The sequence shown here is derived from an EMBL/GenBank/DDBJ whole genome shotgun (WGS) entry which is preliminary data.</text>
</comment>
<feature type="domain" description="Radical SAM core" evidence="13">
    <location>
        <begin position="4"/>
        <end position="226"/>
    </location>
</feature>
<feature type="binding site" evidence="12">
    <location>
        <position position="155"/>
    </location>
    <ligand>
        <name>GTP</name>
        <dbReference type="ChEBI" id="CHEBI:37565"/>
    </ligand>
</feature>
<dbReference type="AlphaFoldDB" id="A0A162MWB3"/>
<feature type="binding site" evidence="12">
    <location>
        <position position="13"/>
    </location>
    <ligand>
        <name>GTP</name>
        <dbReference type="ChEBI" id="CHEBI:37565"/>
    </ligand>
</feature>
<dbReference type="GO" id="GO:0061799">
    <property type="term" value="F:cyclic pyranopterin monophosphate synthase activity"/>
    <property type="evidence" value="ECO:0007669"/>
    <property type="project" value="TreeGrafter"/>
</dbReference>
<dbReference type="Pfam" id="PF04055">
    <property type="entry name" value="Radical_SAM"/>
    <property type="match status" value="1"/>
</dbReference>
<dbReference type="SUPFAM" id="SSF102114">
    <property type="entry name" value="Radical SAM enzymes"/>
    <property type="match status" value="1"/>
</dbReference>
<dbReference type="SFLD" id="SFLDG01067">
    <property type="entry name" value="SPASM/twitch_domain_containing"/>
    <property type="match status" value="1"/>
</dbReference>
<feature type="binding site" evidence="12">
    <location>
        <begin position="255"/>
        <end position="257"/>
    </location>
    <ligand>
        <name>GTP</name>
        <dbReference type="ChEBI" id="CHEBI:37565"/>
    </ligand>
</feature>
<dbReference type="InterPro" id="IPR050105">
    <property type="entry name" value="MoCo_biosynth_MoaA/MoaC"/>
</dbReference>
<dbReference type="CDD" id="cd01335">
    <property type="entry name" value="Radical_SAM"/>
    <property type="match status" value="1"/>
</dbReference>
<accession>A0A162MWB3</accession>
<keyword evidence="4 12" id="KW-0479">Metal-binding</keyword>
<keyword evidence="9 12" id="KW-0501">Molybdenum cofactor biosynthesis</keyword>
<dbReference type="CDD" id="cd21117">
    <property type="entry name" value="Twitch_MoaA"/>
    <property type="match status" value="1"/>
</dbReference>
<comment type="pathway">
    <text evidence="12">Cofactor biosynthesis; molybdopterin biosynthesis.</text>
</comment>
<feature type="binding site" evidence="12">
    <location>
        <position position="267"/>
    </location>
    <ligand>
        <name>[4Fe-4S] cluster</name>
        <dbReference type="ChEBI" id="CHEBI:49883"/>
        <label>2</label>
        <note>4Fe-4S-substrate</note>
    </ligand>
</feature>
<dbReference type="UniPathway" id="UPA00344"/>
<keyword evidence="7 12" id="KW-0411">Iron-sulfur</keyword>
<dbReference type="EC" id="4.1.99.22" evidence="1 12"/>
<keyword evidence="6 12" id="KW-0408">Iron</keyword>
<name>A0A162MWB3_9FIRM</name>
<evidence type="ECO:0000256" key="7">
    <source>
        <dbReference type="ARBA" id="ARBA00023014"/>
    </source>
</evidence>
<keyword evidence="2 12" id="KW-0004">4Fe-4S</keyword>
<evidence type="ECO:0000256" key="9">
    <source>
        <dbReference type="ARBA" id="ARBA00023150"/>
    </source>
</evidence>
<evidence type="ECO:0000256" key="3">
    <source>
        <dbReference type="ARBA" id="ARBA00022691"/>
    </source>
</evidence>
<feature type="binding site" evidence="12">
    <location>
        <position position="189"/>
    </location>
    <ligand>
        <name>S-adenosyl-L-methionine</name>
        <dbReference type="ChEBI" id="CHEBI:59789"/>
    </ligand>
</feature>
<dbReference type="SFLD" id="SFLDS00029">
    <property type="entry name" value="Radical_SAM"/>
    <property type="match status" value="1"/>
</dbReference>
<evidence type="ECO:0000256" key="5">
    <source>
        <dbReference type="ARBA" id="ARBA00022741"/>
    </source>
</evidence>
<proteinExistence type="inferred from homology"/>
<evidence type="ECO:0000256" key="8">
    <source>
        <dbReference type="ARBA" id="ARBA00023134"/>
    </source>
</evidence>
<dbReference type="InterPro" id="IPR007197">
    <property type="entry name" value="rSAM"/>
</dbReference>
<evidence type="ECO:0000256" key="6">
    <source>
        <dbReference type="ARBA" id="ARBA00023004"/>
    </source>
</evidence>
<dbReference type="PROSITE" id="PS51918">
    <property type="entry name" value="RADICAL_SAM"/>
    <property type="match status" value="1"/>
</dbReference>
<gene>
    <name evidence="14" type="primary">moaA_1</name>
    <name evidence="12" type="synonym">moaA</name>
    <name evidence="14" type="ORF">ATZ99_03120</name>
</gene>
<dbReference type="GO" id="GO:0006777">
    <property type="term" value="P:Mo-molybdopterin cofactor biosynthetic process"/>
    <property type="evidence" value="ECO:0007669"/>
    <property type="project" value="UniProtKB-UniRule"/>
</dbReference>
<feature type="binding site" evidence="12">
    <location>
        <position position="26"/>
    </location>
    <ligand>
        <name>S-adenosyl-L-methionine</name>
        <dbReference type="ChEBI" id="CHEBI:59789"/>
    </ligand>
</feature>
<dbReference type="GO" id="GO:0051539">
    <property type="term" value="F:4 iron, 4 sulfur cluster binding"/>
    <property type="evidence" value="ECO:0007669"/>
    <property type="project" value="UniProtKB-UniRule"/>
</dbReference>
<dbReference type="HAMAP" id="MF_01225_B">
    <property type="entry name" value="MoaA_B"/>
    <property type="match status" value="1"/>
</dbReference>
<feature type="binding site" evidence="12">
    <location>
        <position position="24"/>
    </location>
    <ligand>
        <name>[4Fe-4S] cluster</name>
        <dbReference type="ChEBI" id="CHEBI:49883"/>
        <label>1</label>
        <note>4Fe-4S-S-AdoMet</note>
    </ligand>
</feature>
<feature type="binding site" evidence="12">
    <location>
        <position position="253"/>
    </location>
    <ligand>
        <name>[4Fe-4S] cluster</name>
        <dbReference type="ChEBI" id="CHEBI:49883"/>
        <label>2</label>
        <note>4Fe-4S-substrate</note>
    </ligand>
</feature>
<evidence type="ECO:0000256" key="10">
    <source>
        <dbReference type="ARBA" id="ARBA00023239"/>
    </source>
</evidence>
<evidence type="ECO:0000256" key="1">
    <source>
        <dbReference type="ARBA" id="ARBA00012167"/>
    </source>
</evidence>
<keyword evidence="5 12" id="KW-0547">Nucleotide-binding</keyword>
<dbReference type="Gene3D" id="3.20.20.70">
    <property type="entry name" value="Aldolase class I"/>
    <property type="match status" value="1"/>
</dbReference>
<feature type="binding site" evidence="12">
    <location>
        <position position="250"/>
    </location>
    <ligand>
        <name>[4Fe-4S] cluster</name>
        <dbReference type="ChEBI" id="CHEBI:49883"/>
        <label>2</label>
        <note>4Fe-4S-substrate</note>
    </ligand>
</feature>
<feature type="binding site" evidence="12">
    <location>
        <position position="63"/>
    </location>
    <ligand>
        <name>GTP</name>
        <dbReference type="ChEBI" id="CHEBI:37565"/>
    </ligand>
</feature>
<evidence type="ECO:0000256" key="2">
    <source>
        <dbReference type="ARBA" id="ARBA00022485"/>
    </source>
</evidence>
<evidence type="ECO:0000313" key="15">
    <source>
        <dbReference type="Proteomes" id="UP000075737"/>
    </source>
</evidence>
<dbReference type="PANTHER" id="PTHR22960:SF0">
    <property type="entry name" value="MOLYBDENUM COFACTOR BIOSYNTHESIS PROTEIN 1"/>
    <property type="match status" value="1"/>
</dbReference>
<dbReference type="PROSITE" id="PS01305">
    <property type="entry name" value="MOAA_NIFB_PQQE"/>
    <property type="match status" value="1"/>
</dbReference>
<dbReference type="GO" id="GO:0046872">
    <property type="term" value="F:metal ion binding"/>
    <property type="evidence" value="ECO:0007669"/>
    <property type="project" value="UniProtKB-KW"/>
</dbReference>
<dbReference type="InterPro" id="IPR010505">
    <property type="entry name" value="MoaA_twitch"/>
</dbReference>
<dbReference type="InterPro" id="IPR000385">
    <property type="entry name" value="MoaA_NifB_PqqE_Fe-S-bd_CS"/>
</dbReference>
<dbReference type="GO" id="GO:0005525">
    <property type="term" value="F:GTP binding"/>
    <property type="evidence" value="ECO:0007669"/>
    <property type="project" value="UniProtKB-UniRule"/>
</dbReference>
<dbReference type="NCBIfam" id="NF001199">
    <property type="entry name" value="PRK00164.2-1"/>
    <property type="match status" value="1"/>
</dbReference>
<comment type="function">
    <text evidence="12">Catalyzes the cyclization of GTP to (8S)-3',8-cyclo-7,8-dihydroguanosine 5'-triphosphate.</text>
</comment>
<comment type="subunit">
    <text evidence="12">Monomer and homodimer.</text>
</comment>
<evidence type="ECO:0000256" key="4">
    <source>
        <dbReference type="ARBA" id="ARBA00022723"/>
    </source>
</evidence>
<sequence length="326" mass="36647">MIDKCGRKINYLRISVTDRCNFRCRYCMPVEGVKALRHEEILSFEEILRFVEAVAPLGIEKVRVTGGEPLVRKGMVEFISALSSIEGISDISMTTNGSLFKEVSHDLKKAGLKRVNFSLDTLNPEKFSYITRWGKLKDVWEGIEEALRLGFNPVKINTVVARGFNDDEVEDFAKLTVEYPVVIRFIELMPLGDGGWTKGRFISAQDIKARIKSELLKVNNIEGNGPAEYFQLKNAKGVIGFITPISRHFCESCNRVRLTADGKLKPCLASSAELDVKGLMRSGAGIAEIKEVYKEALSIKPYGHNMSYDKNDEGRNLKRKMWQIGG</sequence>
<evidence type="ECO:0000259" key="13">
    <source>
        <dbReference type="PROSITE" id="PS51918"/>
    </source>
</evidence>
<dbReference type="SMART" id="SM00729">
    <property type="entry name" value="Elp3"/>
    <property type="match status" value="1"/>
</dbReference>
<feature type="binding site" evidence="12">
    <location>
        <position position="118"/>
    </location>
    <ligand>
        <name>S-adenosyl-L-methionine</name>
        <dbReference type="ChEBI" id="CHEBI:59789"/>
    </ligand>
</feature>
<dbReference type="OrthoDB" id="9763993at2"/>
<keyword evidence="3 12" id="KW-0949">S-adenosyl-L-methionine</keyword>
<dbReference type="InterPro" id="IPR006638">
    <property type="entry name" value="Elp3/MiaA/NifB-like_rSAM"/>
</dbReference>
<dbReference type="Proteomes" id="UP000075737">
    <property type="component" value="Unassembled WGS sequence"/>
</dbReference>